<dbReference type="RefSeq" id="WP_305450864.1">
    <property type="nucleotide sequence ID" value="NZ_JAUYVO010000007.1"/>
</dbReference>
<dbReference type="SMART" id="SM00052">
    <property type="entry name" value="EAL"/>
    <property type="match status" value="1"/>
</dbReference>
<dbReference type="PANTHER" id="PTHR33121:SF23">
    <property type="entry name" value="CYCLIC DI-GMP PHOSPHODIESTERASE PDEB"/>
    <property type="match status" value="1"/>
</dbReference>
<dbReference type="Pfam" id="PF13188">
    <property type="entry name" value="PAS_8"/>
    <property type="match status" value="1"/>
</dbReference>
<dbReference type="SUPFAM" id="SSF52172">
    <property type="entry name" value="CheY-like"/>
    <property type="match status" value="1"/>
</dbReference>
<dbReference type="InterPro" id="IPR011006">
    <property type="entry name" value="CheY-like_superfamily"/>
</dbReference>
<dbReference type="NCBIfam" id="TIGR00229">
    <property type="entry name" value="sensory_box"/>
    <property type="match status" value="1"/>
</dbReference>
<dbReference type="PROSITE" id="PS50883">
    <property type="entry name" value="EAL"/>
    <property type="match status" value="1"/>
</dbReference>
<dbReference type="Gene3D" id="3.30.450.20">
    <property type="entry name" value="PAS domain"/>
    <property type="match status" value="1"/>
</dbReference>
<dbReference type="SUPFAM" id="SSF55073">
    <property type="entry name" value="Nucleotide cyclase"/>
    <property type="match status" value="1"/>
</dbReference>
<organism evidence="4 5">
    <name type="scientific">Neptunomonas phycophila</name>
    <dbReference type="NCBI Taxonomy" id="1572645"/>
    <lineage>
        <taxon>Bacteria</taxon>
        <taxon>Pseudomonadati</taxon>
        <taxon>Pseudomonadota</taxon>
        <taxon>Gammaproteobacteria</taxon>
        <taxon>Oceanospirillales</taxon>
        <taxon>Oceanospirillaceae</taxon>
        <taxon>Neptunomonas</taxon>
    </lineage>
</organism>
<dbReference type="InterPro" id="IPR035919">
    <property type="entry name" value="EAL_sf"/>
</dbReference>
<dbReference type="InterPro" id="IPR000014">
    <property type="entry name" value="PAS"/>
</dbReference>
<dbReference type="Gene3D" id="3.20.20.450">
    <property type="entry name" value="EAL domain"/>
    <property type="match status" value="1"/>
</dbReference>
<dbReference type="InterPro" id="IPR035965">
    <property type="entry name" value="PAS-like_dom_sf"/>
</dbReference>
<proteinExistence type="predicted"/>
<dbReference type="InterPro" id="IPR000160">
    <property type="entry name" value="GGDEF_dom"/>
</dbReference>
<evidence type="ECO:0000259" key="3">
    <source>
        <dbReference type="PROSITE" id="PS50887"/>
    </source>
</evidence>
<dbReference type="Proteomes" id="UP001177341">
    <property type="component" value="Unassembled WGS sequence"/>
</dbReference>
<dbReference type="InterPro" id="IPR029787">
    <property type="entry name" value="Nucleotide_cyclase"/>
</dbReference>
<dbReference type="CDD" id="cd01948">
    <property type="entry name" value="EAL"/>
    <property type="match status" value="1"/>
</dbReference>
<gene>
    <name evidence="4" type="ORF">Q8W30_11980</name>
</gene>
<evidence type="ECO:0000313" key="5">
    <source>
        <dbReference type="Proteomes" id="UP001177341"/>
    </source>
</evidence>
<keyword evidence="5" id="KW-1185">Reference proteome</keyword>
<dbReference type="CDD" id="cd01949">
    <property type="entry name" value="GGDEF"/>
    <property type="match status" value="1"/>
</dbReference>
<dbReference type="Pfam" id="PF00990">
    <property type="entry name" value="GGDEF"/>
    <property type="match status" value="1"/>
</dbReference>
<dbReference type="SUPFAM" id="SSF55785">
    <property type="entry name" value="PYP-like sensor domain (PAS domain)"/>
    <property type="match status" value="1"/>
</dbReference>
<dbReference type="NCBIfam" id="TIGR00254">
    <property type="entry name" value="GGDEF"/>
    <property type="match status" value="1"/>
</dbReference>
<comment type="caution">
    <text evidence="4">The sequence shown here is derived from an EMBL/GenBank/DDBJ whole genome shotgun (WGS) entry which is preliminary data.</text>
</comment>
<accession>A0ABT9EWF3</accession>
<dbReference type="CDD" id="cd00130">
    <property type="entry name" value="PAS"/>
    <property type="match status" value="1"/>
</dbReference>
<evidence type="ECO:0000259" key="2">
    <source>
        <dbReference type="PROSITE" id="PS50883"/>
    </source>
</evidence>
<evidence type="ECO:0000256" key="1">
    <source>
        <dbReference type="SAM" id="Coils"/>
    </source>
</evidence>
<feature type="coiled-coil region" evidence="1">
    <location>
        <begin position="129"/>
        <end position="172"/>
    </location>
</feature>
<dbReference type="Pfam" id="PF00563">
    <property type="entry name" value="EAL"/>
    <property type="match status" value="1"/>
</dbReference>
<dbReference type="Gene3D" id="3.30.70.270">
    <property type="match status" value="1"/>
</dbReference>
<dbReference type="EMBL" id="JAUYVO010000007">
    <property type="protein sequence ID" value="MDP2523289.1"/>
    <property type="molecule type" value="Genomic_DNA"/>
</dbReference>
<name>A0ABT9EWF3_9GAMM</name>
<dbReference type="SUPFAM" id="SSF141868">
    <property type="entry name" value="EAL domain-like"/>
    <property type="match status" value="1"/>
</dbReference>
<dbReference type="PROSITE" id="PS50887">
    <property type="entry name" value="GGDEF"/>
    <property type="match status" value="1"/>
</dbReference>
<feature type="domain" description="EAL" evidence="2">
    <location>
        <begin position="454"/>
        <end position="705"/>
    </location>
</feature>
<dbReference type="InterPro" id="IPR001633">
    <property type="entry name" value="EAL_dom"/>
</dbReference>
<dbReference type="PANTHER" id="PTHR33121">
    <property type="entry name" value="CYCLIC DI-GMP PHOSPHODIESTERASE PDEF"/>
    <property type="match status" value="1"/>
</dbReference>
<dbReference type="InterPro" id="IPR043128">
    <property type="entry name" value="Rev_trsase/Diguanyl_cyclase"/>
</dbReference>
<keyword evidence="1" id="KW-0175">Coiled coil</keyword>
<sequence>MKEATTTSDALLQRLSNQRQQRLRKNVQLLFLGLRPEEMDPIISLLRGARLAPRGRQILTQNDFLEALSERSWDLLICTPDREDFTAKQAIQNLKRLDKDIPVIQLVTHPDSRLLLQGLKSNMQAVVPLDEKELLLITIRRELEHLENRRRMRQAEALLNEAEKRCRLLMERSTLAIAYFDASQLLLANNSFAQIFGYEDPEKLKGKPIDFFVVHEDREELFEQVKTFTEGRLKELIFQLTARRADESNFNAHIELQETRLNHQNCVQVTVRAESLPETSKNFAEHDPITGLFNTEFILRRLDETLQAALDGGHDCNLMYIQVDKFQKVRSEFGTDACNHLARDIADTLKQELNPVHIKARLTDDSFLIIFRDPSADKAVELARSLCKKIADIECIFSKSHLPTSCSIGVATITDASPGTHKIIERAHTAAENVKAGNGVMLYVPDKSPSEAPSSTKLENMRQAVVNQQFKLLFQPVVPLSYSSSMSHYEALLRLLDDDDNELSPALFFDTIESPELSIMMDRWVILEVIKRLRHELNQNAKHRIFISLTDRTWRDPDLLNWLAALLREYRIPANHLVFQFSESDCSINISQAKIITAGLRKLNCLVCIKHHGSSPNAEQIVKQINADYIKIDGALVQDLTNEDDPESPFDAMIEKLNSAGMITIAPLVENPKVMGRLWKSGVGLIQGYYLQPPMDQMNYDFFEE</sequence>
<reference evidence="4" key="1">
    <citation type="submission" date="2023-07" db="EMBL/GenBank/DDBJ databases">
        <title>Genome content predicts the carbon catabolic preferences of heterotrophic bacteria.</title>
        <authorList>
            <person name="Gralka M."/>
        </authorList>
    </citation>
    <scope>NUCLEOTIDE SEQUENCE</scope>
    <source>
        <strain evidence="4">5G01</strain>
    </source>
</reference>
<protein>
    <submittedName>
        <fullName evidence="4">EAL domain-containing protein</fullName>
    </submittedName>
</protein>
<feature type="domain" description="GGDEF" evidence="3">
    <location>
        <begin position="314"/>
        <end position="445"/>
    </location>
</feature>
<dbReference type="InterPro" id="IPR050706">
    <property type="entry name" value="Cyclic-di-GMP_PDE-like"/>
</dbReference>
<evidence type="ECO:0000313" key="4">
    <source>
        <dbReference type="EMBL" id="MDP2523289.1"/>
    </source>
</evidence>
<dbReference type="SMART" id="SM00267">
    <property type="entry name" value="GGDEF"/>
    <property type="match status" value="1"/>
</dbReference>